<sequence length="97" mass="10885">MVKFNMNDYISEKVNEDNNEIEWQSELNKFFSNGIATHSIKSSADVQENSMSEKIMVITMGNYACDANQLMNAAMVCFESILFIGNDVEGVAVFLKS</sequence>
<accession>A0A4Y2K9L1</accession>
<gene>
    <name evidence="1" type="ORF">AVEN_182629_1</name>
</gene>
<reference evidence="1 2" key="1">
    <citation type="journal article" date="2019" name="Sci. Rep.">
        <title>Orb-weaving spider Araneus ventricosus genome elucidates the spidroin gene catalogue.</title>
        <authorList>
            <person name="Kono N."/>
            <person name="Nakamura H."/>
            <person name="Ohtoshi R."/>
            <person name="Moran D.A.P."/>
            <person name="Shinohara A."/>
            <person name="Yoshida Y."/>
            <person name="Fujiwara M."/>
            <person name="Mori M."/>
            <person name="Tomita M."/>
            <person name="Arakawa K."/>
        </authorList>
    </citation>
    <scope>NUCLEOTIDE SEQUENCE [LARGE SCALE GENOMIC DNA]</scope>
</reference>
<evidence type="ECO:0000313" key="1">
    <source>
        <dbReference type="EMBL" id="GBM98977.1"/>
    </source>
</evidence>
<keyword evidence="2" id="KW-1185">Reference proteome</keyword>
<dbReference type="AlphaFoldDB" id="A0A4Y2K9L1"/>
<comment type="caution">
    <text evidence="1">The sequence shown here is derived from an EMBL/GenBank/DDBJ whole genome shotgun (WGS) entry which is preliminary data.</text>
</comment>
<protein>
    <submittedName>
        <fullName evidence="1">Uncharacterized protein</fullName>
    </submittedName>
</protein>
<dbReference type="EMBL" id="BGPR01004376">
    <property type="protein sequence ID" value="GBM98977.1"/>
    <property type="molecule type" value="Genomic_DNA"/>
</dbReference>
<name>A0A4Y2K9L1_ARAVE</name>
<proteinExistence type="predicted"/>
<dbReference type="Proteomes" id="UP000499080">
    <property type="component" value="Unassembled WGS sequence"/>
</dbReference>
<organism evidence="1 2">
    <name type="scientific">Araneus ventricosus</name>
    <name type="common">Orbweaver spider</name>
    <name type="synonym">Epeira ventricosa</name>
    <dbReference type="NCBI Taxonomy" id="182803"/>
    <lineage>
        <taxon>Eukaryota</taxon>
        <taxon>Metazoa</taxon>
        <taxon>Ecdysozoa</taxon>
        <taxon>Arthropoda</taxon>
        <taxon>Chelicerata</taxon>
        <taxon>Arachnida</taxon>
        <taxon>Araneae</taxon>
        <taxon>Araneomorphae</taxon>
        <taxon>Entelegynae</taxon>
        <taxon>Araneoidea</taxon>
        <taxon>Araneidae</taxon>
        <taxon>Araneus</taxon>
    </lineage>
</organism>
<evidence type="ECO:0000313" key="2">
    <source>
        <dbReference type="Proteomes" id="UP000499080"/>
    </source>
</evidence>